<dbReference type="EMBL" id="UHJJ01000002">
    <property type="protein sequence ID" value="SUQ13178.1"/>
    <property type="molecule type" value="Genomic_DNA"/>
</dbReference>
<sequence length="61" mass="6996">MEQRYWDKFVETGSVKDYLSYRMAGSAEYSGQKEERSMGVSSRESDCNDRNGAVYGARWGI</sequence>
<proteinExistence type="predicted"/>
<dbReference type="AlphaFoldDB" id="A0A316A244"/>
<organism evidence="1 2">
    <name type="scientific">Faecalicatena contorta</name>
    <dbReference type="NCBI Taxonomy" id="39482"/>
    <lineage>
        <taxon>Bacteria</taxon>
        <taxon>Bacillati</taxon>
        <taxon>Bacillota</taxon>
        <taxon>Clostridia</taxon>
        <taxon>Lachnospirales</taxon>
        <taxon>Lachnospiraceae</taxon>
        <taxon>Faecalicatena</taxon>
    </lineage>
</organism>
<evidence type="ECO:0000313" key="2">
    <source>
        <dbReference type="Proteomes" id="UP000254051"/>
    </source>
</evidence>
<dbReference type="RefSeq" id="WP_146199428.1">
    <property type="nucleotide sequence ID" value="NZ_QGDS01000002.1"/>
</dbReference>
<dbReference type="Proteomes" id="UP000254051">
    <property type="component" value="Unassembled WGS sequence"/>
</dbReference>
<protein>
    <submittedName>
        <fullName evidence="1">Uncharacterized protein</fullName>
    </submittedName>
</protein>
<dbReference type="OrthoDB" id="2062840at2"/>
<keyword evidence="2" id="KW-1185">Reference proteome</keyword>
<name>A0A316A244_9FIRM</name>
<evidence type="ECO:0000313" key="1">
    <source>
        <dbReference type="EMBL" id="SUQ13178.1"/>
    </source>
</evidence>
<accession>A0A316A244</accession>
<reference evidence="2" key="1">
    <citation type="submission" date="2017-07" db="EMBL/GenBank/DDBJ databases">
        <authorList>
            <person name="Varghese N."/>
            <person name="Submissions S."/>
        </authorList>
    </citation>
    <scope>NUCLEOTIDE SEQUENCE [LARGE SCALE GENOMIC DNA]</scope>
    <source>
        <strain evidence="2">NLAE-zl-C134</strain>
    </source>
</reference>
<gene>
    <name evidence="1" type="ORF">SAMN05216529_102396</name>
</gene>